<dbReference type="RefSeq" id="XP_001014392.2">
    <property type="nucleotide sequence ID" value="XM_001014392.2"/>
</dbReference>
<proteinExistence type="predicted"/>
<dbReference type="AlphaFoldDB" id="I7LUK1"/>
<gene>
    <name evidence="1" type="ORF">TTHERM_00522140</name>
</gene>
<evidence type="ECO:0000313" key="1">
    <source>
        <dbReference type="EMBL" id="EAR94147.2"/>
    </source>
</evidence>
<reference evidence="2" key="1">
    <citation type="journal article" date="2006" name="PLoS Biol.">
        <title>Macronuclear genome sequence of the ciliate Tetrahymena thermophila, a model eukaryote.</title>
        <authorList>
            <person name="Eisen J.A."/>
            <person name="Coyne R.S."/>
            <person name="Wu M."/>
            <person name="Wu D."/>
            <person name="Thiagarajan M."/>
            <person name="Wortman J.R."/>
            <person name="Badger J.H."/>
            <person name="Ren Q."/>
            <person name="Amedeo P."/>
            <person name="Jones K.M."/>
            <person name="Tallon L.J."/>
            <person name="Delcher A.L."/>
            <person name="Salzberg S.L."/>
            <person name="Silva J.C."/>
            <person name="Haas B.J."/>
            <person name="Majoros W.H."/>
            <person name="Farzad M."/>
            <person name="Carlton J.M."/>
            <person name="Smith R.K. Jr."/>
            <person name="Garg J."/>
            <person name="Pearlman R.E."/>
            <person name="Karrer K.M."/>
            <person name="Sun L."/>
            <person name="Manning G."/>
            <person name="Elde N.C."/>
            <person name="Turkewitz A.P."/>
            <person name="Asai D.J."/>
            <person name="Wilkes D.E."/>
            <person name="Wang Y."/>
            <person name="Cai H."/>
            <person name="Collins K."/>
            <person name="Stewart B.A."/>
            <person name="Lee S.R."/>
            <person name="Wilamowska K."/>
            <person name="Weinberg Z."/>
            <person name="Ruzzo W.L."/>
            <person name="Wloga D."/>
            <person name="Gaertig J."/>
            <person name="Frankel J."/>
            <person name="Tsao C.-C."/>
            <person name="Gorovsky M.A."/>
            <person name="Keeling P.J."/>
            <person name="Waller R.F."/>
            <person name="Patron N.J."/>
            <person name="Cherry J.M."/>
            <person name="Stover N.A."/>
            <person name="Krieger C.J."/>
            <person name="del Toro C."/>
            <person name="Ryder H.F."/>
            <person name="Williamson S.C."/>
            <person name="Barbeau R.A."/>
            <person name="Hamilton E.P."/>
            <person name="Orias E."/>
        </authorList>
    </citation>
    <scope>NUCLEOTIDE SEQUENCE [LARGE SCALE GENOMIC DNA]</scope>
    <source>
        <strain evidence="2">SB210</strain>
    </source>
</reference>
<evidence type="ECO:0000313" key="2">
    <source>
        <dbReference type="Proteomes" id="UP000009168"/>
    </source>
</evidence>
<dbReference type="SUPFAM" id="SSF52540">
    <property type="entry name" value="P-loop containing nucleoside triphosphate hydrolases"/>
    <property type="match status" value="1"/>
</dbReference>
<dbReference type="InParanoid" id="I7LUK1"/>
<organism evidence="1 2">
    <name type="scientific">Tetrahymena thermophila (strain SB210)</name>
    <dbReference type="NCBI Taxonomy" id="312017"/>
    <lineage>
        <taxon>Eukaryota</taxon>
        <taxon>Sar</taxon>
        <taxon>Alveolata</taxon>
        <taxon>Ciliophora</taxon>
        <taxon>Intramacronucleata</taxon>
        <taxon>Oligohymenophorea</taxon>
        <taxon>Hymenostomatida</taxon>
        <taxon>Tetrahymenina</taxon>
        <taxon>Tetrahymenidae</taxon>
        <taxon>Tetrahymena</taxon>
    </lineage>
</organism>
<dbReference type="KEGG" id="tet:TTHERM_00522140"/>
<dbReference type="GeneID" id="7841534"/>
<dbReference type="InterPro" id="IPR027417">
    <property type="entry name" value="P-loop_NTPase"/>
</dbReference>
<sequence>MFSKSLDKLKTSLKNRIAHLKYQYYFPLVEKIYHKSYLKEANEMFEKSQLTKQKKEVKIPVFVNEKYNKVFQQFCKSEITEFGFESNKTSLCVVLGPKGIGKTSFIRSNLQKLITQRNKYKVQDANWYNIQTFNCSSFGILNYDTFINNFENTLINSIHQQFSKVASNPKLYFQQNESQFNAINIIKEILYEQYAKEFLNLYARDMIGALINDEEIFIKISDHVKIGLSDLFQTKMVEESADFSEVFEQIVEVLQSDFESDGIKTAILICVSLLSRIEYENRPPKLKDVYYRNGLIVNSFLFDAINYLEGYHPCNKTQTQFAQNVIVLENFDNLFCGYQNDVRFYDFQDHLLLRLYSTDRERNHFPVVIESSNSRFFTMEMFDMMHAPYNTYGTIELYGVPEEQLRSQYDQVFSIRQIDLLKKVIGGNTNTWSRLLENVILTKKIEQKQSNEKNKAPDQKKQIVTFSDILNLQTEFFQREYIQFKSKIQQIYLDNTLAQLLDGVDVQDRDIQSEKKQKDPAENDKIITFYLIDTLNTLVKNYGTLQTGSEYAQFRILENHVVKALLSQNILYSRYYYSYIMFDKYVYNSFAKKYVQELWSSLSLKEKIDYFIWWKKNGIEKSSLLVYNISGLGYEDQPMNAKDFQNFKLNPELFQEKGIDYQVEYLTIKEILISKLLKK</sequence>
<dbReference type="Gene3D" id="3.40.50.300">
    <property type="entry name" value="P-loop containing nucleotide triphosphate hydrolases"/>
    <property type="match status" value="1"/>
</dbReference>
<dbReference type="Proteomes" id="UP000009168">
    <property type="component" value="Unassembled WGS sequence"/>
</dbReference>
<name>I7LUK1_TETTS</name>
<accession>I7LUK1</accession>
<keyword evidence="2" id="KW-1185">Reference proteome</keyword>
<dbReference type="OrthoDB" id="286949at2759"/>
<protein>
    <submittedName>
        <fullName evidence="1">Uncharacterized protein</fullName>
    </submittedName>
</protein>
<dbReference type="eggNOG" id="ENOG502SVR4">
    <property type="taxonomic scope" value="Eukaryota"/>
</dbReference>
<dbReference type="EMBL" id="GG662717">
    <property type="protein sequence ID" value="EAR94147.2"/>
    <property type="molecule type" value="Genomic_DNA"/>
</dbReference>